<dbReference type="Pfam" id="PF18990">
    <property type="entry name" value="DUF5723"/>
    <property type="match status" value="1"/>
</dbReference>
<gene>
    <name evidence="3" type="ORF">IAC08_00105</name>
</gene>
<feature type="signal peptide" evidence="1">
    <location>
        <begin position="1"/>
        <end position="25"/>
    </location>
</feature>
<evidence type="ECO:0000313" key="4">
    <source>
        <dbReference type="Proteomes" id="UP000823617"/>
    </source>
</evidence>
<evidence type="ECO:0000313" key="3">
    <source>
        <dbReference type="EMBL" id="MBO8454796.1"/>
    </source>
</evidence>
<organism evidence="3 4">
    <name type="scientific">Candidatus Cryptobacteroides intestinigallinarum</name>
    <dbReference type="NCBI Taxonomy" id="2840767"/>
    <lineage>
        <taxon>Bacteria</taxon>
        <taxon>Pseudomonadati</taxon>
        <taxon>Bacteroidota</taxon>
        <taxon>Bacteroidia</taxon>
        <taxon>Bacteroidales</taxon>
        <taxon>Candidatus Cryptobacteroides</taxon>
    </lineage>
</organism>
<protein>
    <recommendedName>
        <fullName evidence="2">DUF5723 domain-containing protein</fullName>
    </recommendedName>
</protein>
<sequence>MIHIGTIKKIIISVLALSCAMPAFSQTFNSGYFTEGYKYRHRLNPAFASTRSYFALPVAGNISVSTESKLGISTLLYPYEGKLATFMHPSVNADDFLGRLNKNNILEVDINSNLFTVGVWGKRGFTTVELNIRSMTSANLPRDLFDFMKNIGAKSTYNISNFGVRSRNYTELAIGHSHQITEHLNIGAKVKLLTGIASADVKVDRMDLTMNEDKWSIVAQGTMKASVPTLDIPLKQGTNELDLSNISFGENFSLSNILSGIGFGAAVDLGAEYRFGGVLKGLNISAAVLDLGFLSWGNGIKASAGENSWEFTGFDDISFEAGDENSIGKQFEALGGELAQMVRFNSNGKGSYSEMLTCTVNLGAEYEMPFYRKMSVGALYSSRIAGAYSKNEGRFFFNIAPTRWFGLSANYGISNFGSSLGAVLSLDFPGIGLFVGSDYIFWDVTAPVAALKGIGLPYKNLNVNLNFGITFNLSRYRTLGDWR</sequence>
<proteinExistence type="predicted"/>
<dbReference type="Proteomes" id="UP000823617">
    <property type="component" value="Unassembled WGS sequence"/>
</dbReference>
<comment type="caution">
    <text evidence="3">The sequence shown here is derived from an EMBL/GenBank/DDBJ whole genome shotgun (WGS) entry which is preliminary data.</text>
</comment>
<name>A0A9D9HJ52_9BACT</name>
<feature type="domain" description="DUF5723" evidence="2">
    <location>
        <begin position="45"/>
        <end position="438"/>
    </location>
</feature>
<dbReference type="InterPro" id="IPR043781">
    <property type="entry name" value="DUF5723"/>
</dbReference>
<evidence type="ECO:0000259" key="2">
    <source>
        <dbReference type="Pfam" id="PF18990"/>
    </source>
</evidence>
<reference evidence="3" key="1">
    <citation type="submission" date="2020-10" db="EMBL/GenBank/DDBJ databases">
        <authorList>
            <person name="Gilroy R."/>
        </authorList>
    </citation>
    <scope>NUCLEOTIDE SEQUENCE</scope>
    <source>
        <strain evidence="3">B1-3475</strain>
    </source>
</reference>
<dbReference type="EMBL" id="JADIMK010000001">
    <property type="protein sequence ID" value="MBO8454796.1"/>
    <property type="molecule type" value="Genomic_DNA"/>
</dbReference>
<keyword evidence="1" id="KW-0732">Signal</keyword>
<accession>A0A9D9HJ52</accession>
<evidence type="ECO:0000256" key="1">
    <source>
        <dbReference type="SAM" id="SignalP"/>
    </source>
</evidence>
<reference evidence="3" key="2">
    <citation type="journal article" date="2021" name="PeerJ">
        <title>Extensive microbial diversity within the chicken gut microbiome revealed by metagenomics and culture.</title>
        <authorList>
            <person name="Gilroy R."/>
            <person name="Ravi A."/>
            <person name="Getino M."/>
            <person name="Pursley I."/>
            <person name="Horton D.L."/>
            <person name="Alikhan N.F."/>
            <person name="Baker D."/>
            <person name="Gharbi K."/>
            <person name="Hall N."/>
            <person name="Watson M."/>
            <person name="Adriaenssens E.M."/>
            <person name="Foster-Nyarko E."/>
            <person name="Jarju S."/>
            <person name="Secka A."/>
            <person name="Antonio M."/>
            <person name="Oren A."/>
            <person name="Chaudhuri R.R."/>
            <person name="La Ragione R."/>
            <person name="Hildebrand F."/>
            <person name="Pallen M.J."/>
        </authorList>
    </citation>
    <scope>NUCLEOTIDE SEQUENCE</scope>
    <source>
        <strain evidence="3">B1-3475</strain>
    </source>
</reference>
<feature type="chain" id="PRO_5039457618" description="DUF5723 domain-containing protein" evidence="1">
    <location>
        <begin position="26"/>
        <end position="483"/>
    </location>
</feature>
<dbReference type="AlphaFoldDB" id="A0A9D9HJ52"/>